<organism evidence="2 3">
    <name type="scientific">Phialocephala subalpina</name>
    <dbReference type="NCBI Taxonomy" id="576137"/>
    <lineage>
        <taxon>Eukaryota</taxon>
        <taxon>Fungi</taxon>
        <taxon>Dikarya</taxon>
        <taxon>Ascomycota</taxon>
        <taxon>Pezizomycotina</taxon>
        <taxon>Leotiomycetes</taxon>
        <taxon>Helotiales</taxon>
        <taxon>Mollisiaceae</taxon>
        <taxon>Phialocephala</taxon>
        <taxon>Phialocephala fortinii species complex</taxon>
    </lineage>
</organism>
<accession>A0A1L7WX34</accession>
<dbReference type="OrthoDB" id="10610658at2759"/>
<name>A0A1L7WX34_9HELO</name>
<dbReference type="AlphaFoldDB" id="A0A1L7WX34"/>
<feature type="region of interest" description="Disordered" evidence="1">
    <location>
        <begin position="861"/>
        <end position="932"/>
    </location>
</feature>
<reference evidence="2 3" key="1">
    <citation type="submission" date="2016-03" db="EMBL/GenBank/DDBJ databases">
        <authorList>
            <person name="Ploux O."/>
        </authorList>
    </citation>
    <scope>NUCLEOTIDE SEQUENCE [LARGE SCALE GENOMIC DNA]</scope>
    <source>
        <strain evidence="2 3">UAMH 11012</strain>
    </source>
</reference>
<evidence type="ECO:0000313" key="2">
    <source>
        <dbReference type="EMBL" id="CZR57324.1"/>
    </source>
</evidence>
<dbReference type="EMBL" id="FJOG01000009">
    <property type="protein sequence ID" value="CZR57324.1"/>
    <property type="molecule type" value="Genomic_DNA"/>
</dbReference>
<feature type="compositionally biased region" description="Basic residues" evidence="1">
    <location>
        <begin position="887"/>
        <end position="898"/>
    </location>
</feature>
<feature type="compositionally biased region" description="Polar residues" evidence="1">
    <location>
        <begin position="905"/>
        <end position="932"/>
    </location>
</feature>
<sequence length="972" mass="102686">MAPPFLKIKKENVEPDALSSPVWFDDPLMPDCGPPVYPNDIPLEQLPSPTTIMDNSVLPSDYPSKLTESETASEKSTVEGSNDEVVNAETNADNTGGVTTGAFDAETDGSVTKYSNPEYVDPRDVNALWVVEGVTFTDVTTGASTGLLSLEQTLAEFNSPTGNLLVKGWFLLNNDSLNDVGAGGVAAVNANTGGVTSTTVGTSYIDTGSCICPVKSLDPAGQSYAPAGSYPSGGVGPHHGNPSSGLGAGITLPSTTPPVKFMPWAPSLLTTGPSGSFIPKPHLARPSTPPRGGSTFGPQNDGGNSPPDPDPPRGRQGYVSPYGARGPAPQRQPQVPMHCGGSPAAGGCGGARITHARTVSDTSSTGVAGDQSPMESSQYDVDPFEAQADVALASELSLPLEQFKKMKMNSAKNLVEHPLDTFYESQQPTPIAKGVTERRSFTDKNGKVIEYNWTPTHVDRNSSYNNISDDNTKLPRSICIILGLKSPEDLDNMDEELQRAANLAVAAGIRHPALSKATSRIGRVVANISSASASASASTSPTAQEVLQFRQRLRDQSAFAEAHGLHYKIGQDGQPVSENGGPAVSAESPNTSANLPNASFMPSFQGPADMMGQGGQSMNQQQAMQSELQTQAMQQIGQQGNSFMPAQFAQMLQAGAGITTLQGLHSNVDPALSAESLTAPANHPNAGAIPTIDTLHSWGFRQPDNGFPGGLPPPAVPGNSASAASANNVEYDMSKAGDIWKDLFLSGKLEEASLVLEKARSTIMNGPPEHMYAIDMIINFGRVGTAAIAELVEMGVESREYYVQMQISLTPIDPDDMSEDAFHARVQSHEAYKENMQVKDSKIHKLAKAVKAVQVLHKYKQPGATIPSTPSHKKRKSISTPQETSSKKKAVPKTRTPSKPRAPSAQRTSSAQRAPSAQRTPSQSGNAPGRTATSIQFGVIPEHLAGNSEAQVAYLQGQIAIMQQLHQAEDDQ</sequence>
<feature type="compositionally biased region" description="Polar residues" evidence="1">
    <location>
        <begin position="47"/>
        <end position="58"/>
    </location>
</feature>
<dbReference type="Proteomes" id="UP000184330">
    <property type="component" value="Unassembled WGS sequence"/>
</dbReference>
<feature type="region of interest" description="Disordered" evidence="1">
    <location>
        <begin position="35"/>
        <end position="105"/>
    </location>
</feature>
<evidence type="ECO:0000256" key="1">
    <source>
        <dbReference type="SAM" id="MobiDB-lite"/>
    </source>
</evidence>
<keyword evidence="3" id="KW-1185">Reference proteome</keyword>
<proteinExistence type="predicted"/>
<feature type="region of interest" description="Disordered" evidence="1">
    <location>
        <begin position="228"/>
        <end position="252"/>
    </location>
</feature>
<feature type="region of interest" description="Disordered" evidence="1">
    <location>
        <begin position="569"/>
        <end position="592"/>
    </location>
</feature>
<gene>
    <name evidence="2" type="ORF">PAC_07213</name>
</gene>
<feature type="compositionally biased region" description="Polar residues" evidence="1">
    <location>
        <begin position="88"/>
        <end position="97"/>
    </location>
</feature>
<evidence type="ECO:0000313" key="3">
    <source>
        <dbReference type="Proteomes" id="UP000184330"/>
    </source>
</evidence>
<feature type="compositionally biased region" description="Polar residues" evidence="1">
    <location>
        <begin position="357"/>
        <end position="366"/>
    </location>
</feature>
<protein>
    <submittedName>
        <fullName evidence="2">Uncharacterized protein</fullName>
    </submittedName>
</protein>
<feature type="region of interest" description="Disordered" evidence="1">
    <location>
        <begin position="272"/>
        <end position="378"/>
    </location>
</feature>